<dbReference type="Gene3D" id="1.25.10.10">
    <property type="entry name" value="Leucine-rich Repeat Variant"/>
    <property type="match status" value="1"/>
</dbReference>
<dbReference type="EMBL" id="CP092866">
    <property type="protein sequence ID" value="UYV66157.1"/>
    <property type="molecule type" value="Genomic_DNA"/>
</dbReference>
<dbReference type="Pfam" id="PF22964">
    <property type="entry name" value="ZER1-like_2nd"/>
    <property type="match status" value="1"/>
</dbReference>
<keyword evidence="1" id="KW-0833">Ubl conjugation pathway</keyword>
<evidence type="ECO:0000313" key="4">
    <source>
        <dbReference type="EMBL" id="UYV66157.1"/>
    </source>
</evidence>
<evidence type="ECO:0000259" key="2">
    <source>
        <dbReference type="Pfam" id="PF22964"/>
    </source>
</evidence>
<dbReference type="Proteomes" id="UP001235939">
    <property type="component" value="Chromosome 04"/>
</dbReference>
<dbReference type="InterPro" id="IPR051341">
    <property type="entry name" value="Zyg-11_UBL_adapter"/>
</dbReference>
<evidence type="ECO:0000313" key="5">
    <source>
        <dbReference type="Proteomes" id="UP001235939"/>
    </source>
</evidence>
<dbReference type="Gene3D" id="3.80.10.10">
    <property type="entry name" value="Ribonuclease Inhibitor"/>
    <property type="match status" value="1"/>
</dbReference>
<dbReference type="SUPFAM" id="SSF52047">
    <property type="entry name" value="RNI-like"/>
    <property type="match status" value="1"/>
</dbReference>
<organism evidence="4 5">
    <name type="scientific">Cordylochernes scorpioides</name>
    <dbReference type="NCBI Taxonomy" id="51811"/>
    <lineage>
        <taxon>Eukaryota</taxon>
        <taxon>Metazoa</taxon>
        <taxon>Ecdysozoa</taxon>
        <taxon>Arthropoda</taxon>
        <taxon>Chelicerata</taxon>
        <taxon>Arachnida</taxon>
        <taxon>Pseudoscorpiones</taxon>
        <taxon>Cheliferoidea</taxon>
        <taxon>Chernetidae</taxon>
        <taxon>Cordylochernes</taxon>
    </lineage>
</organism>
<reference evidence="4 5" key="1">
    <citation type="submission" date="2022-01" db="EMBL/GenBank/DDBJ databases">
        <title>A chromosomal length assembly of Cordylochernes scorpioides.</title>
        <authorList>
            <person name="Zeh D."/>
            <person name="Zeh J."/>
        </authorList>
    </citation>
    <scope>NUCLEOTIDE SEQUENCE [LARGE SCALE GENOMIC DNA]</scope>
    <source>
        <strain evidence="4">IN4F17</strain>
        <tissue evidence="4">Whole Body</tissue>
    </source>
</reference>
<dbReference type="PANTHER" id="PTHR12904:SF23">
    <property type="entry name" value="PROTEIN ZER-1 HOMOLOG"/>
    <property type="match status" value="1"/>
</dbReference>
<dbReference type="InterPro" id="IPR032675">
    <property type="entry name" value="LRR_dom_sf"/>
</dbReference>
<keyword evidence="5" id="KW-1185">Reference proteome</keyword>
<dbReference type="InterPro" id="IPR011989">
    <property type="entry name" value="ARM-like"/>
</dbReference>
<sequence>MLKNISLFEPYSPDSLQSIALKNCLQNRSTFCVYDRCSNVYRLASGISLPTELCEKMLDMAQEESLNLDDSYLAMFSDPKQTRLTRANIRHTEVSDHGLSMLCLHPLRSLDISDCTKLTTCSLMLISRLHPTLEELVIGSASQILPENKEFLAQLKQSVALKERHTILNLPRLHKLVIRNMEMPDDADYAEALFGSLTQLRHLDLSNCIFIKHTVDHLRNMPHLTSLTLFNVPELKNCISTICQIKTLKFLDISQTNLQYGYYPKPNNTLKKIAESLPDLVYLDISGTNLAGTGVQENLSEKKDAEDDTPLSDIPGLHCRVNRPLEFLGLFNTSHEACYRHHIPAKRISGDANEEQILTAAQLYLERPMLLQKVLNDLFHVFRYQACRNVPLALHVVMAAMRTHLHEKHIQIAGSASLFYIVKGEDEKTDFNIKIKRQIISVLLNAMNIYQSDTTMLRNSCLTLIHFKIPQDVLFEYERLVDILLHIVLKEEQDDFVQRIGIYLLNSLACQVEGKQKQLVGDRGAIRKMLQLVRRRLKRRFCDEVMETAWSTMWNVTDETPINCQRFLDENGMELFLGCLREFSDKADLLRNMMGLLGNVAEVKALRPRLMKDEYVKVFSELLDSRSDGIEVSYNATGILSHMMCDGEEAWASIVSVTRAEVAERMTQAISRWELNVQRNINYRSFEPILRLLTVEHSPVAMHWAVWALANLTRMYPDKYCPLLRKEGGIQQLGPLCRARPSYPAIPQLALRILQQCEE</sequence>
<proteinExistence type="predicted"/>
<dbReference type="Pfam" id="PF25013">
    <property type="entry name" value="LRR_Zer-1"/>
    <property type="match status" value="1"/>
</dbReference>
<dbReference type="PANTHER" id="PTHR12904">
    <property type="match status" value="1"/>
</dbReference>
<dbReference type="SUPFAM" id="SSF48371">
    <property type="entry name" value="ARM repeat"/>
    <property type="match status" value="1"/>
</dbReference>
<feature type="domain" description="Protein zer-1 homolog-like C-terminal" evidence="2">
    <location>
        <begin position="400"/>
        <end position="759"/>
    </location>
</feature>
<accession>A0ABY6KCF0</accession>
<dbReference type="InterPro" id="IPR016024">
    <property type="entry name" value="ARM-type_fold"/>
</dbReference>
<dbReference type="InterPro" id="IPR055142">
    <property type="entry name" value="ZER1-like_C"/>
</dbReference>
<gene>
    <name evidence="4" type="ORF">LAZ67_4000509</name>
</gene>
<evidence type="ECO:0000259" key="3">
    <source>
        <dbReference type="Pfam" id="PF25013"/>
    </source>
</evidence>
<feature type="domain" description="Zer-1-like leucine-rich repeats region" evidence="3">
    <location>
        <begin position="193"/>
        <end position="333"/>
    </location>
</feature>
<name>A0ABY6KCF0_9ARAC</name>
<evidence type="ECO:0000256" key="1">
    <source>
        <dbReference type="ARBA" id="ARBA00022786"/>
    </source>
</evidence>
<dbReference type="InterPro" id="IPR056845">
    <property type="entry name" value="LRR_Zer-1"/>
</dbReference>
<protein>
    <submittedName>
        <fullName evidence="4">ZER1</fullName>
    </submittedName>
</protein>